<comment type="caution">
    <text evidence="2">The sequence shown here is derived from an EMBL/GenBank/DDBJ whole genome shotgun (WGS) entry which is preliminary data.</text>
</comment>
<dbReference type="EMBL" id="MLJW01001093">
    <property type="protein sequence ID" value="OIQ80204.1"/>
    <property type="molecule type" value="Genomic_DNA"/>
</dbReference>
<gene>
    <name evidence="2" type="ORF">GALL_380390</name>
</gene>
<feature type="compositionally biased region" description="Polar residues" evidence="1">
    <location>
        <begin position="39"/>
        <end position="56"/>
    </location>
</feature>
<feature type="compositionally biased region" description="Polar residues" evidence="1">
    <location>
        <begin position="80"/>
        <end position="89"/>
    </location>
</feature>
<organism evidence="2">
    <name type="scientific">mine drainage metagenome</name>
    <dbReference type="NCBI Taxonomy" id="410659"/>
    <lineage>
        <taxon>unclassified sequences</taxon>
        <taxon>metagenomes</taxon>
        <taxon>ecological metagenomes</taxon>
    </lineage>
</organism>
<sequence length="117" mass="12269">MRVKYSHSASIAATLNAAAHHQLSGNCWPSTPMLPPPSASSGSERWSAPNANTVSASRIWPTPKNRMNDSISGSALRCSRGTTPRYSGQPTTTAPSVATAAPHSGFKPQRLLSSQAP</sequence>
<name>A0A1J5QJP5_9ZZZZ</name>
<accession>A0A1J5QJP5</accession>
<reference evidence="2" key="1">
    <citation type="submission" date="2016-10" db="EMBL/GenBank/DDBJ databases">
        <title>Sequence of Gallionella enrichment culture.</title>
        <authorList>
            <person name="Poehlein A."/>
            <person name="Muehling M."/>
            <person name="Daniel R."/>
        </authorList>
    </citation>
    <scope>NUCLEOTIDE SEQUENCE</scope>
</reference>
<feature type="region of interest" description="Disordered" evidence="1">
    <location>
        <begin position="24"/>
        <end position="117"/>
    </location>
</feature>
<feature type="compositionally biased region" description="Low complexity" evidence="1">
    <location>
        <begin position="90"/>
        <end position="102"/>
    </location>
</feature>
<dbReference type="AlphaFoldDB" id="A0A1J5QJP5"/>
<evidence type="ECO:0000256" key="1">
    <source>
        <dbReference type="SAM" id="MobiDB-lite"/>
    </source>
</evidence>
<protein>
    <submittedName>
        <fullName evidence="2">Uncharacterized protein</fullName>
    </submittedName>
</protein>
<proteinExistence type="predicted"/>
<evidence type="ECO:0000313" key="2">
    <source>
        <dbReference type="EMBL" id="OIQ80204.1"/>
    </source>
</evidence>